<sequence>MTTSSIASTASKRETTTSSPFITMTFSKLNTTSSIPGRLTHMTNTSSLLATSDSGTRDVNRTALISGVTTAAVDLAALALGAIFICKCTQKRSISFMGTIKCIRVKSKGAGPSRCPKTSLTIRLIKGIGIYPICLCVSHSSIIFKLLYRWAQPWCLWEYISCTGLAATP</sequence>
<evidence type="ECO:0000313" key="2">
    <source>
        <dbReference type="EMBL" id="KAK0472330.1"/>
    </source>
</evidence>
<feature type="transmembrane region" description="Helical" evidence="1">
    <location>
        <begin position="63"/>
        <end position="86"/>
    </location>
</feature>
<evidence type="ECO:0000313" key="3">
    <source>
        <dbReference type="Proteomes" id="UP001175227"/>
    </source>
</evidence>
<gene>
    <name evidence="2" type="ORF">IW261DRAFT_812536</name>
</gene>
<keyword evidence="1" id="KW-0472">Membrane</keyword>
<reference evidence="2" key="1">
    <citation type="submission" date="2023-06" db="EMBL/GenBank/DDBJ databases">
        <authorList>
            <consortium name="Lawrence Berkeley National Laboratory"/>
            <person name="Ahrendt S."/>
            <person name="Sahu N."/>
            <person name="Indic B."/>
            <person name="Wong-Bajracharya J."/>
            <person name="Merenyi Z."/>
            <person name="Ke H.-M."/>
            <person name="Monk M."/>
            <person name="Kocsube S."/>
            <person name="Drula E."/>
            <person name="Lipzen A."/>
            <person name="Balint B."/>
            <person name="Henrissat B."/>
            <person name="Andreopoulos B."/>
            <person name="Martin F.M."/>
            <person name="Harder C.B."/>
            <person name="Rigling D."/>
            <person name="Ford K.L."/>
            <person name="Foster G.D."/>
            <person name="Pangilinan J."/>
            <person name="Papanicolaou A."/>
            <person name="Barry K."/>
            <person name="LaButti K."/>
            <person name="Viragh M."/>
            <person name="Koriabine M."/>
            <person name="Yan M."/>
            <person name="Riley R."/>
            <person name="Champramary S."/>
            <person name="Plett K.L."/>
            <person name="Tsai I.J."/>
            <person name="Slot J."/>
            <person name="Sipos G."/>
            <person name="Plett J."/>
            <person name="Nagy L.G."/>
            <person name="Grigoriev I.V."/>
        </authorList>
    </citation>
    <scope>NUCLEOTIDE SEQUENCE</scope>
    <source>
        <strain evidence="2">ICMP 16352</strain>
    </source>
</reference>
<keyword evidence="1" id="KW-0812">Transmembrane</keyword>
<organism evidence="2 3">
    <name type="scientific">Armillaria novae-zelandiae</name>
    <dbReference type="NCBI Taxonomy" id="153914"/>
    <lineage>
        <taxon>Eukaryota</taxon>
        <taxon>Fungi</taxon>
        <taxon>Dikarya</taxon>
        <taxon>Basidiomycota</taxon>
        <taxon>Agaricomycotina</taxon>
        <taxon>Agaricomycetes</taxon>
        <taxon>Agaricomycetidae</taxon>
        <taxon>Agaricales</taxon>
        <taxon>Marasmiineae</taxon>
        <taxon>Physalacriaceae</taxon>
        <taxon>Armillaria</taxon>
    </lineage>
</organism>
<dbReference type="Proteomes" id="UP001175227">
    <property type="component" value="Unassembled WGS sequence"/>
</dbReference>
<evidence type="ECO:0000256" key="1">
    <source>
        <dbReference type="SAM" id="Phobius"/>
    </source>
</evidence>
<comment type="caution">
    <text evidence="2">The sequence shown here is derived from an EMBL/GenBank/DDBJ whole genome shotgun (WGS) entry which is preliminary data.</text>
</comment>
<dbReference type="AlphaFoldDB" id="A0AA39NUX5"/>
<protein>
    <submittedName>
        <fullName evidence="2">Uncharacterized protein</fullName>
    </submittedName>
</protein>
<dbReference type="EMBL" id="JAUEPR010000041">
    <property type="protein sequence ID" value="KAK0472330.1"/>
    <property type="molecule type" value="Genomic_DNA"/>
</dbReference>
<proteinExistence type="predicted"/>
<accession>A0AA39NUX5</accession>
<name>A0AA39NUX5_9AGAR</name>
<keyword evidence="3" id="KW-1185">Reference proteome</keyword>
<keyword evidence="1" id="KW-1133">Transmembrane helix</keyword>